<dbReference type="EMBL" id="CP059319">
    <property type="protein sequence ID" value="QTH22620.1"/>
    <property type="molecule type" value="Genomic_DNA"/>
</dbReference>
<protein>
    <submittedName>
        <fullName evidence="2">VOC family protein</fullName>
    </submittedName>
</protein>
<feature type="domain" description="VOC" evidence="1">
    <location>
        <begin position="9"/>
        <end position="140"/>
    </location>
</feature>
<reference evidence="2" key="1">
    <citation type="submission" date="2020-07" db="EMBL/GenBank/DDBJ databases">
        <authorList>
            <person name="Camacho E."/>
        </authorList>
    </citation>
    <scope>NUCLEOTIDE SEQUENCE</scope>
    <source>
        <strain evidence="2">MPO218</strain>
    </source>
</reference>
<dbReference type="Gene3D" id="3.10.180.10">
    <property type="entry name" value="2,3-Dihydroxybiphenyl 1,2-Dioxygenase, domain 1"/>
    <property type="match status" value="1"/>
</dbReference>
<dbReference type="Pfam" id="PF13669">
    <property type="entry name" value="Glyoxalase_4"/>
    <property type="match status" value="1"/>
</dbReference>
<sequence length="154" mass="17037">MSAALPLTGFYQFGFVTRDLDAATARLGERYGIARFRRKQANPWMQTAHAWAGDTMIEIIAVNAEAPPLYRDHLPDDGIARLHHLGYRIADQAGWAALEEAISASGLAVPMKGAVMDGHLRYAYVDTRADLGIYTEYVCLTGPAERIYDDVPRP</sequence>
<organism evidence="2 3">
    <name type="scientific">Rhizorhabdus wittichii</name>
    <dbReference type="NCBI Taxonomy" id="160791"/>
    <lineage>
        <taxon>Bacteria</taxon>
        <taxon>Pseudomonadati</taxon>
        <taxon>Pseudomonadota</taxon>
        <taxon>Alphaproteobacteria</taxon>
        <taxon>Sphingomonadales</taxon>
        <taxon>Sphingomonadaceae</taxon>
        <taxon>Rhizorhabdus</taxon>
    </lineage>
</organism>
<accession>A0A975HEP1</accession>
<dbReference type="AlphaFoldDB" id="A0A975HEP1"/>
<proteinExistence type="predicted"/>
<dbReference type="InterPro" id="IPR029068">
    <property type="entry name" value="Glyas_Bleomycin-R_OHBP_Dase"/>
</dbReference>
<reference evidence="2" key="2">
    <citation type="submission" date="2021-04" db="EMBL/GenBank/DDBJ databases">
        <title>Isolation and genomic analysis of the ibuprofen-degrading bacterium Sphingomonas strain MPO218.</title>
        <authorList>
            <person name="Aulestia M."/>
            <person name="Flores A."/>
            <person name="Mangas E.L."/>
            <person name="Perez-Pulido A.J."/>
            <person name="Santero E."/>
            <person name="Camacho E.M."/>
        </authorList>
    </citation>
    <scope>NUCLEOTIDE SEQUENCE</scope>
    <source>
        <strain evidence="2">MPO218</strain>
    </source>
</reference>
<evidence type="ECO:0000313" key="3">
    <source>
        <dbReference type="Proteomes" id="UP000664914"/>
    </source>
</evidence>
<dbReference type="Proteomes" id="UP000664914">
    <property type="component" value="Chromosome"/>
</dbReference>
<gene>
    <name evidence="2" type="ORF">HRJ34_03600</name>
</gene>
<dbReference type="PROSITE" id="PS51819">
    <property type="entry name" value="VOC"/>
    <property type="match status" value="1"/>
</dbReference>
<evidence type="ECO:0000259" key="1">
    <source>
        <dbReference type="PROSITE" id="PS51819"/>
    </source>
</evidence>
<name>A0A975HEP1_9SPHN</name>
<dbReference type="SUPFAM" id="SSF54593">
    <property type="entry name" value="Glyoxalase/Bleomycin resistance protein/Dihydroxybiphenyl dioxygenase"/>
    <property type="match status" value="1"/>
</dbReference>
<evidence type="ECO:0000313" key="2">
    <source>
        <dbReference type="EMBL" id="QTH22620.1"/>
    </source>
</evidence>
<dbReference type="InterPro" id="IPR037523">
    <property type="entry name" value="VOC_core"/>
</dbReference>
<dbReference type="RefSeq" id="WP_208633366.1">
    <property type="nucleotide sequence ID" value="NZ_CP059319.1"/>
</dbReference>